<feature type="region of interest" description="Disordered" evidence="1">
    <location>
        <begin position="273"/>
        <end position="419"/>
    </location>
</feature>
<reference evidence="2 3" key="1">
    <citation type="journal article" date="2021" name="Nat. Commun.">
        <title>Genetic determinants of endophytism in the Arabidopsis root mycobiome.</title>
        <authorList>
            <person name="Mesny F."/>
            <person name="Miyauchi S."/>
            <person name="Thiergart T."/>
            <person name="Pickel B."/>
            <person name="Atanasova L."/>
            <person name="Karlsson M."/>
            <person name="Huettel B."/>
            <person name="Barry K.W."/>
            <person name="Haridas S."/>
            <person name="Chen C."/>
            <person name="Bauer D."/>
            <person name="Andreopoulos W."/>
            <person name="Pangilinan J."/>
            <person name="LaButti K."/>
            <person name="Riley R."/>
            <person name="Lipzen A."/>
            <person name="Clum A."/>
            <person name="Drula E."/>
            <person name="Henrissat B."/>
            <person name="Kohler A."/>
            <person name="Grigoriev I.V."/>
            <person name="Martin F.M."/>
            <person name="Hacquard S."/>
        </authorList>
    </citation>
    <scope>NUCLEOTIDE SEQUENCE [LARGE SCALE GENOMIC DNA]</scope>
    <source>
        <strain evidence="2 3">MPI-CAGE-CH-0241</strain>
    </source>
</reference>
<dbReference type="Proteomes" id="UP000777438">
    <property type="component" value="Unassembled WGS sequence"/>
</dbReference>
<gene>
    <name evidence="2" type="ORF">B0T10DRAFT_35851</name>
</gene>
<sequence>MNTPQHSGGSGPPPNPQAYRQSMEQWRQNALAQRGQYEDHVREQINRSFQEYTPPWYASVIGFRRDWNLLVATSRVSGFASTLGRDLEDTETKAIAEYTLNNIHSNAAFKWATIGLAAYMTYRGRHTWQFPFYKPKLGGRFNPNEATSIFNNKKIRGAYPRFTWHTLRFTAYAAVTMLMVEPVFRAVNYIRTETKMANDPRLERFMKEAASKVKKVMSDGPSGGDPRQRRQAEPTDSSDSYTQDEAQEETNGDRSALPAMQHSADYYRMHDRMRDTAQSQTSQQSGDDWNVLDEEDGASPIAAPVRNQSTTTAPAGSSWERLRQQSRSGQQTQEQSEFTSRGGWASVGRAQPQSQSESQSGWGSESSSSSEWAGSRDSYTYNSADEERALAKEQAQKEFDEMLEKERNGDQQGRSWGRR</sequence>
<evidence type="ECO:0000256" key="1">
    <source>
        <dbReference type="SAM" id="MobiDB-lite"/>
    </source>
</evidence>
<keyword evidence="3" id="KW-1185">Reference proteome</keyword>
<dbReference type="OrthoDB" id="4204700at2759"/>
<protein>
    <submittedName>
        <fullName evidence="2">Uncharacterized protein</fullName>
    </submittedName>
</protein>
<accession>A0A9P9AXF0</accession>
<evidence type="ECO:0000313" key="2">
    <source>
        <dbReference type="EMBL" id="KAH6900725.1"/>
    </source>
</evidence>
<proteinExistence type="predicted"/>
<feature type="region of interest" description="Disordered" evidence="1">
    <location>
        <begin position="1"/>
        <end position="22"/>
    </location>
</feature>
<feature type="compositionally biased region" description="Low complexity" evidence="1">
    <location>
        <begin position="325"/>
        <end position="337"/>
    </location>
</feature>
<feature type="compositionally biased region" description="Polar residues" evidence="1">
    <location>
        <begin position="306"/>
        <end position="315"/>
    </location>
</feature>
<dbReference type="EMBL" id="JAGPYM010000001">
    <property type="protein sequence ID" value="KAH6900725.1"/>
    <property type="molecule type" value="Genomic_DNA"/>
</dbReference>
<feature type="compositionally biased region" description="Polar residues" evidence="1">
    <location>
        <begin position="276"/>
        <end position="287"/>
    </location>
</feature>
<feature type="compositionally biased region" description="Polar residues" evidence="1">
    <location>
        <begin position="410"/>
        <end position="419"/>
    </location>
</feature>
<organism evidence="2 3">
    <name type="scientific">Thelonectria olida</name>
    <dbReference type="NCBI Taxonomy" id="1576542"/>
    <lineage>
        <taxon>Eukaryota</taxon>
        <taxon>Fungi</taxon>
        <taxon>Dikarya</taxon>
        <taxon>Ascomycota</taxon>
        <taxon>Pezizomycotina</taxon>
        <taxon>Sordariomycetes</taxon>
        <taxon>Hypocreomycetidae</taxon>
        <taxon>Hypocreales</taxon>
        <taxon>Nectriaceae</taxon>
        <taxon>Thelonectria</taxon>
    </lineage>
</organism>
<name>A0A9P9AXF0_9HYPO</name>
<comment type="caution">
    <text evidence="2">The sequence shown here is derived from an EMBL/GenBank/DDBJ whole genome shotgun (WGS) entry which is preliminary data.</text>
</comment>
<feature type="compositionally biased region" description="Polar residues" evidence="1">
    <location>
        <begin position="234"/>
        <end position="244"/>
    </location>
</feature>
<feature type="region of interest" description="Disordered" evidence="1">
    <location>
        <begin position="211"/>
        <end position="259"/>
    </location>
</feature>
<feature type="compositionally biased region" description="Basic and acidic residues" evidence="1">
    <location>
        <begin position="385"/>
        <end position="409"/>
    </location>
</feature>
<evidence type="ECO:0000313" key="3">
    <source>
        <dbReference type="Proteomes" id="UP000777438"/>
    </source>
</evidence>
<feature type="compositionally biased region" description="Low complexity" evidence="1">
    <location>
        <begin position="353"/>
        <end position="375"/>
    </location>
</feature>
<dbReference type="AlphaFoldDB" id="A0A9P9AXF0"/>